<accession>A0A1M5UL32</accession>
<evidence type="ECO:0000259" key="3">
    <source>
        <dbReference type="Pfam" id="PF02579"/>
    </source>
</evidence>
<dbReference type="InterPro" id="IPR003731">
    <property type="entry name" value="Di-Nase_FeMo-co_biosynth"/>
</dbReference>
<dbReference type="InterPro" id="IPR036105">
    <property type="entry name" value="DiNase_FeMo-co_biosyn_sf"/>
</dbReference>
<dbReference type="OrthoDB" id="9797941at2"/>
<dbReference type="InterPro" id="IPR038127">
    <property type="entry name" value="NafY_N_sf"/>
</dbReference>
<dbReference type="CDD" id="cd00853">
    <property type="entry name" value="NifX"/>
    <property type="match status" value="1"/>
</dbReference>
<dbReference type="Proteomes" id="UP000184608">
    <property type="component" value="Unassembled WGS sequence"/>
</dbReference>
<dbReference type="PANTHER" id="PTHR33937:SF1">
    <property type="entry name" value="IRON-MOLIBDENUM COFACTOR PROCESSING PROTEIN"/>
    <property type="match status" value="1"/>
</dbReference>
<reference evidence="5 6" key="1">
    <citation type="submission" date="2016-11" db="EMBL/GenBank/DDBJ databases">
        <authorList>
            <person name="Jaros S."/>
            <person name="Januszkiewicz K."/>
            <person name="Wedrychowicz H."/>
        </authorList>
    </citation>
    <scope>NUCLEOTIDE SEQUENCE [LARGE SCALE GENOMIC DNA]</scope>
    <source>
        <strain evidence="5 6">CECT 7868</strain>
    </source>
</reference>
<dbReference type="Gene3D" id="3.30.420.130">
    <property type="entry name" value="Dinitrogenase iron-molybdenum cofactor biosynthesis domain"/>
    <property type="match status" value="1"/>
</dbReference>
<comment type="similarity">
    <text evidence="1">Belongs to the NifX/NifY family.</text>
</comment>
<name>A0A1M5UL32_9VIBR</name>
<evidence type="ECO:0000256" key="2">
    <source>
        <dbReference type="ARBA" id="ARBA00023231"/>
    </source>
</evidence>
<dbReference type="RefSeq" id="WP_073601919.1">
    <property type="nucleotide sequence ID" value="NZ_FQXZ01000003.1"/>
</dbReference>
<keyword evidence="6" id="KW-1185">Reference proteome</keyword>
<organism evidence="5 6">
    <name type="scientific">Vibrio aerogenes CECT 7868</name>
    <dbReference type="NCBI Taxonomy" id="1216006"/>
    <lineage>
        <taxon>Bacteria</taxon>
        <taxon>Pseudomonadati</taxon>
        <taxon>Pseudomonadota</taxon>
        <taxon>Gammaproteobacteria</taxon>
        <taxon>Vibrionales</taxon>
        <taxon>Vibrionaceae</taxon>
        <taxon>Vibrio</taxon>
    </lineage>
</organism>
<dbReference type="Pfam" id="PF02579">
    <property type="entry name" value="Nitro_FeMo-Co"/>
    <property type="match status" value="1"/>
</dbReference>
<evidence type="ECO:0000313" key="5">
    <source>
        <dbReference type="EMBL" id="SHH63735.1"/>
    </source>
</evidence>
<feature type="domain" description="Dinitrogenase iron-molybdenum cofactor biosynthesis" evidence="3">
    <location>
        <begin position="110"/>
        <end position="199"/>
    </location>
</feature>
<dbReference type="EMBL" id="FQXZ01000003">
    <property type="protein sequence ID" value="SHH63735.1"/>
    <property type="molecule type" value="Genomic_DNA"/>
</dbReference>
<sequence>MQQSYISEQAALRVAIATRLLPNVGMSSLLGLLIQHLGEPLSEEKLAGISPKAFRVMVNSLGEGPSRKDVTNALAALTNSEASDVEAPVVSSVVPLKGPTIQVAVTSNQGEMINGHYGSCMRVLVYEVGTTSHQLVDVRSIRADLTGEARSTYMVDLIRDCQMLFTLSIGGPAAARVTRANIHPIKKATPVPAAQVLTELSGVLGNHPPPWLKKIMGISSSPQLMMEG</sequence>
<evidence type="ECO:0000256" key="1">
    <source>
        <dbReference type="ARBA" id="ARBA00010285"/>
    </source>
</evidence>
<dbReference type="AlphaFoldDB" id="A0A1M5UL32"/>
<dbReference type="InterPro" id="IPR051840">
    <property type="entry name" value="NifX/NifY_domain"/>
</dbReference>
<evidence type="ECO:0000313" key="6">
    <source>
        <dbReference type="Proteomes" id="UP000184608"/>
    </source>
</evidence>
<dbReference type="Pfam" id="PF16844">
    <property type="entry name" value="DIMCO_N"/>
    <property type="match status" value="1"/>
</dbReference>
<keyword evidence="2" id="KW-0535">Nitrogen fixation</keyword>
<dbReference type="PANTHER" id="PTHR33937">
    <property type="entry name" value="IRON-MOLYBDENUM PROTEIN-RELATED-RELATED"/>
    <property type="match status" value="1"/>
</dbReference>
<proteinExistence type="inferred from homology"/>
<dbReference type="SUPFAM" id="SSF53146">
    <property type="entry name" value="Nitrogenase accessory factor-like"/>
    <property type="match status" value="1"/>
</dbReference>
<dbReference type="Gene3D" id="1.10.150.590">
    <property type="entry name" value="Dinitrogenase iron-molybdenum cofactor, N-terminal"/>
    <property type="match status" value="1"/>
</dbReference>
<dbReference type="InterPro" id="IPR034169">
    <property type="entry name" value="NifX-like"/>
</dbReference>
<dbReference type="InterPro" id="IPR031763">
    <property type="entry name" value="NafY_N"/>
</dbReference>
<feature type="domain" description="Dinitrogenase iron-molybdenum cofactor N-terminal" evidence="4">
    <location>
        <begin position="6"/>
        <end position="77"/>
    </location>
</feature>
<evidence type="ECO:0000259" key="4">
    <source>
        <dbReference type="Pfam" id="PF16844"/>
    </source>
</evidence>
<protein>
    <submittedName>
        <fullName evidence="5">Dinitrogenase iron-molybdenum cofactor</fullName>
    </submittedName>
</protein>
<dbReference type="STRING" id="1216006.VA7868_00116"/>
<gene>
    <name evidence="5" type="ORF">VA7868_00116</name>
</gene>